<evidence type="ECO:0000256" key="1">
    <source>
        <dbReference type="SAM" id="MobiDB-lite"/>
    </source>
</evidence>
<sequence>MPPTDPHASQAQRRAARGLRPREPRPQLASWRRRDVWKLSSPGLAADGRRRLASAFQARIPGSGGRDPGGGYAQSRPNSAQRALCRNYMSHEALRGRRFPPERGSQRRGRSAKGIVGERVLPFRLAAAIR</sequence>
<dbReference type="EMBL" id="JAIQCJ010001405">
    <property type="protein sequence ID" value="KAJ8789698.1"/>
    <property type="molecule type" value="Genomic_DNA"/>
</dbReference>
<reference evidence="2 3" key="1">
    <citation type="submission" date="2022-11" db="EMBL/GenBank/DDBJ databases">
        <title>Whole genome sequence of Eschrichtius robustus ER-17-0199.</title>
        <authorList>
            <person name="Bruniche-Olsen A."/>
            <person name="Black A.N."/>
            <person name="Fields C.J."/>
            <person name="Walden K."/>
            <person name="Dewoody J.A."/>
        </authorList>
    </citation>
    <scope>NUCLEOTIDE SEQUENCE [LARGE SCALE GENOMIC DNA]</scope>
    <source>
        <strain evidence="2">ER-17-0199</strain>
        <tissue evidence="2">Blubber</tissue>
    </source>
</reference>
<feature type="compositionally biased region" description="Gly residues" evidence="1">
    <location>
        <begin position="62"/>
        <end position="72"/>
    </location>
</feature>
<protein>
    <submittedName>
        <fullName evidence="2">Uncharacterized protein</fullName>
    </submittedName>
</protein>
<name>A0AB34HCC4_ESCRO</name>
<dbReference type="AlphaFoldDB" id="A0AB34HCC4"/>
<organism evidence="2 3">
    <name type="scientific">Eschrichtius robustus</name>
    <name type="common">California gray whale</name>
    <name type="synonym">Eschrichtius gibbosus</name>
    <dbReference type="NCBI Taxonomy" id="9764"/>
    <lineage>
        <taxon>Eukaryota</taxon>
        <taxon>Metazoa</taxon>
        <taxon>Chordata</taxon>
        <taxon>Craniata</taxon>
        <taxon>Vertebrata</taxon>
        <taxon>Euteleostomi</taxon>
        <taxon>Mammalia</taxon>
        <taxon>Eutheria</taxon>
        <taxon>Laurasiatheria</taxon>
        <taxon>Artiodactyla</taxon>
        <taxon>Whippomorpha</taxon>
        <taxon>Cetacea</taxon>
        <taxon>Mysticeti</taxon>
        <taxon>Eschrichtiidae</taxon>
        <taxon>Eschrichtius</taxon>
    </lineage>
</organism>
<feature type="region of interest" description="Disordered" evidence="1">
    <location>
        <begin position="1"/>
        <end position="34"/>
    </location>
</feature>
<accession>A0AB34HCC4</accession>
<proteinExistence type="predicted"/>
<dbReference type="Proteomes" id="UP001159641">
    <property type="component" value="Unassembled WGS sequence"/>
</dbReference>
<gene>
    <name evidence="2" type="ORF">J1605_004832</name>
</gene>
<feature type="region of interest" description="Disordered" evidence="1">
    <location>
        <begin position="57"/>
        <end position="80"/>
    </location>
</feature>
<comment type="caution">
    <text evidence="2">The sequence shown here is derived from an EMBL/GenBank/DDBJ whole genome shotgun (WGS) entry which is preliminary data.</text>
</comment>
<evidence type="ECO:0000313" key="3">
    <source>
        <dbReference type="Proteomes" id="UP001159641"/>
    </source>
</evidence>
<keyword evidence="3" id="KW-1185">Reference proteome</keyword>
<evidence type="ECO:0000313" key="2">
    <source>
        <dbReference type="EMBL" id="KAJ8789698.1"/>
    </source>
</evidence>